<proteinExistence type="predicted"/>
<dbReference type="GeneID" id="48309472"/>
<dbReference type="EMBL" id="CP016809">
    <property type="protein sequence ID" value="ANY73699.1"/>
    <property type="molecule type" value="Genomic_DNA"/>
</dbReference>
<organism evidence="2">
    <name type="scientific">Paenibacillus ihbetae</name>
    <dbReference type="NCBI Taxonomy" id="1870820"/>
    <lineage>
        <taxon>Bacteria</taxon>
        <taxon>Bacillati</taxon>
        <taxon>Bacillota</taxon>
        <taxon>Bacilli</taxon>
        <taxon>Bacillales</taxon>
        <taxon>Paenibacillaceae</taxon>
        <taxon>Paenibacillus</taxon>
    </lineage>
</organism>
<keyword evidence="1" id="KW-0472">Membrane</keyword>
<evidence type="ECO:0000256" key="1">
    <source>
        <dbReference type="SAM" id="Phobius"/>
    </source>
</evidence>
<dbReference type="AlphaFoldDB" id="A0A1B2E194"/>
<dbReference type="RefSeq" id="WP_099477995.1">
    <property type="nucleotide sequence ID" value="NZ_CP016809.1"/>
</dbReference>
<evidence type="ECO:0000313" key="2">
    <source>
        <dbReference type="EMBL" id="ANY73699.1"/>
    </source>
</evidence>
<reference evidence="2" key="1">
    <citation type="submission" date="2016-08" db="EMBL/GenBank/DDBJ databases">
        <title>Complete Genome Seqeunce of Paenibacillus sp. nov. IHBB 9852 from high altitute lake of Indian trans-Himalayas.</title>
        <authorList>
            <person name="Kiran S."/>
            <person name="Swarnkar M.K."/>
            <person name="Rana A."/>
            <person name="Tewari R."/>
            <person name="Gulati A."/>
        </authorList>
    </citation>
    <scope>NUCLEOTIDE SEQUENCE [LARGE SCALE GENOMIC DNA]</scope>
    <source>
        <strain evidence="2">IHBB 9852</strain>
    </source>
</reference>
<name>A0A1B2E194_9BACL</name>
<sequence>MRRSPNPSKIASIHQVEQMIRDTETPEYSMSQRIVEKLESKSMPPQKPIFTRRVGVIAAALVAFCVSLTPVMAQAIERLSLFEYINPFAKEMKSSPNEKVDTIYSRDLDGNKKFHTGMIPFEDIEDQEFKSQLQKVWDEIFPQGEGINDVIMYEYKPNTFHIEARNENNSVEFDQGKWYYAQQTIEEEQVPDATKDAADQAFHKVGDFKESERSVSQMILRPDQNPVYKFVYHTHKGSILIDVQKNTNQITRVVAFPLSDQLNQLDDKNKYHDLVEKTKAIELDKIHEEAVKQAKAWMNLDLADYNVAKLESRFDTLTFTKEGSPDVTALFTSKGTIYSIKIELKQLSEKGTD</sequence>
<accession>A0A1B2E194</accession>
<dbReference type="KEGG" id="pib:BBD41_14565"/>
<protein>
    <submittedName>
        <fullName evidence="2">Uncharacterized protein</fullName>
    </submittedName>
</protein>
<keyword evidence="1" id="KW-0812">Transmembrane</keyword>
<feature type="transmembrane region" description="Helical" evidence="1">
    <location>
        <begin position="54"/>
        <end position="73"/>
    </location>
</feature>
<gene>
    <name evidence="2" type="ORF">BBD41_14565</name>
</gene>
<keyword evidence="1" id="KW-1133">Transmembrane helix</keyword>